<reference evidence="1" key="1">
    <citation type="submission" date="2022-04" db="EMBL/GenBank/DDBJ databases">
        <title>Genome of the entomopathogenic fungus Entomophthora muscae.</title>
        <authorList>
            <person name="Elya C."/>
            <person name="Lovett B.R."/>
            <person name="Lee E."/>
            <person name="Macias A.M."/>
            <person name="Hajek A.E."/>
            <person name="De Bivort B.L."/>
            <person name="Kasson M.T."/>
            <person name="De Fine Licht H.H."/>
            <person name="Stajich J.E."/>
        </authorList>
    </citation>
    <scope>NUCLEOTIDE SEQUENCE</scope>
    <source>
        <strain evidence="1">Berkeley</strain>
    </source>
</reference>
<protein>
    <submittedName>
        <fullName evidence="1">Uncharacterized protein</fullName>
    </submittedName>
</protein>
<dbReference type="Proteomes" id="UP001165960">
    <property type="component" value="Unassembled WGS sequence"/>
</dbReference>
<keyword evidence="2" id="KW-1185">Reference proteome</keyword>
<evidence type="ECO:0000313" key="2">
    <source>
        <dbReference type="Proteomes" id="UP001165960"/>
    </source>
</evidence>
<sequence>MVHEDTGGGKKMRAKGGAASAPSAAPASTGDVPDDWEDQFNAGDIVGQDGSGKTWRDDSDITQIGAVVAGLGPGEELDDPNWLDKVSDREFDVLQSNLSPK</sequence>
<accession>A0ACC2TC58</accession>
<organism evidence="1 2">
    <name type="scientific">Entomophthora muscae</name>
    <dbReference type="NCBI Taxonomy" id="34485"/>
    <lineage>
        <taxon>Eukaryota</taxon>
        <taxon>Fungi</taxon>
        <taxon>Fungi incertae sedis</taxon>
        <taxon>Zoopagomycota</taxon>
        <taxon>Entomophthoromycotina</taxon>
        <taxon>Entomophthoromycetes</taxon>
        <taxon>Entomophthorales</taxon>
        <taxon>Entomophthoraceae</taxon>
        <taxon>Entomophthora</taxon>
    </lineage>
</organism>
<gene>
    <name evidence="1" type="ORF">DSO57_1030882</name>
</gene>
<comment type="caution">
    <text evidence="1">The sequence shown here is derived from an EMBL/GenBank/DDBJ whole genome shotgun (WGS) entry which is preliminary data.</text>
</comment>
<evidence type="ECO:0000313" key="1">
    <source>
        <dbReference type="EMBL" id="KAJ9072075.1"/>
    </source>
</evidence>
<proteinExistence type="predicted"/>
<dbReference type="EMBL" id="QTSX02003057">
    <property type="protein sequence ID" value="KAJ9072075.1"/>
    <property type="molecule type" value="Genomic_DNA"/>
</dbReference>
<name>A0ACC2TC58_9FUNG</name>